<evidence type="ECO:0000256" key="4">
    <source>
        <dbReference type="ARBA" id="ARBA00022989"/>
    </source>
</evidence>
<dbReference type="GO" id="GO:0004930">
    <property type="term" value="F:G protein-coupled receptor activity"/>
    <property type="evidence" value="ECO:0007669"/>
    <property type="project" value="InterPro"/>
</dbReference>
<dbReference type="PANTHER" id="PTHR46641:SF25">
    <property type="entry name" value="CNMAMIDE RECEPTOR-RELATED"/>
    <property type="match status" value="1"/>
</dbReference>
<feature type="transmembrane region" description="Helical" evidence="7">
    <location>
        <begin position="36"/>
        <end position="58"/>
    </location>
</feature>
<organism evidence="9">
    <name type="scientific">Artemia sinica</name>
    <dbReference type="NCBI Taxonomy" id="112780"/>
    <lineage>
        <taxon>Eukaryota</taxon>
        <taxon>Metazoa</taxon>
        <taxon>Ecdysozoa</taxon>
        <taxon>Arthropoda</taxon>
        <taxon>Crustacea</taxon>
        <taxon>Branchiopoda</taxon>
        <taxon>Anostraca</taxon>
        <taxon>Artemiidae</taxon>
        <taxon>Artemia</taxon>
    </lineage>
</organism>
<dbReference type="PROSITE" id="PS50262">
    <property type="entry name" value="G_PROTEIN_RECEP_F1_2"/>
    <property type="match status" value="1"/>
</dbReference>
<evidence type="ECO:0000256" key="5">
    <source>
        <dbReference type="ARBA" id="ARBA00023136"/>
    </source>
</evidence>
<dbReference type="PRINTS" id="PR00237">
    <property type="entry name" value="GPCRRHODOPSN"/>
</dbReference>
<feature type="transmembrane region" description="Helical" evidence="7">
    <location>
        <begin position="74"/>
        <end position="95"/>
    </location>
</feature>
<dbReference type="InterPro" id="IPR052954">
    <property type="entry name" value="GPCR-Ligand_Int"/>
</dbReference>
<feature type="transmembrane region" description="Helical" evidence="7">
    <location>
        <begin position="310"/>
        <end position="334"/>
    </location>
</feature>
<feature type="transmembrane region" description="Helical" evidence="7">
    <location>
        <begin position="354"/>
        <end position="373"/>
    </location>
</feature>
<dbReference type="Gene3D" id="1.20.1070.10">
    <property type="entry name" value="Rhodopsin 7-helix transmembrane proteins"/>
    <property type="match status" value="1"/>
</dbReference>
<keyword evidence="5 7" id="KW-0472">Membrane</keyword>
<feature type="transmembrane region" description="Helical" evidence="7">
    <location>
        <begin position="6"/>
        <end position="24"/>
    </location>
</feature>
<dbReference type="InterPro" id="IPR017452">
    <property type="entry name" value="GPCR_Rhodpsn_7TM"/>
</dbReference>
<evidence type="ECO:0000256" key="3">
    <source>
        <dbReference type="ARBA" id="ARBA00022692"/>
    </source>
</evidence>
<dbReference type="EMBL" id="KC196116">
    <property type="protein sequence ID" value="AGG11859.1"/>
    <property type="molecule type" value="mRNA"/>
</dbReference>
<reference evidence="9" key="1">
    <citation type="submission" date="2012-11" db="EMBL/GenBank/DDBJ databases">
        <authorList>
            <person name="Ying L."/>
        </authorList>
    </citation>
    <scope>NUCLEOTIDE SEQUENCE</scope>
</reference>
<feature type="domain" description="G-protein coupled receptors family 1 profile" evidence="8">
    <location>
        <begin position="16"/>
        <end position="370"/>
    </location>
</feature>
<keyword evidence="4 7" id="KW-1133">Transmembrane helix</keyword>
<proteinExistence type="evidence at transcript level"/>
<dbReference type="AlphaFoldDB" id="M1QBW2"/>
<comment type="subcellular location">
    <subcellularLocation>
        <location evidence="1">Membrane</location>
    </subcellularLocation>
</comment>
<evidence type="ECO:0000259" key="8">
    <source>
        <dbReference type="PROSITE" id="PS50262"/>
    </source>
</evidence>
<feature type="transmembrane region" description="Helical" evidence="7">
    <location>
        <begin position="116"/>
        <end position="136"/>
    </location>
</feature>
<comment type="similarity">
    <text evidence="2">Belongs to the G-protein coupled receptor 1 family.</text>
</comment>
<dbReference type="PANTHER" id="PTHR46641">
    <property type="entry name" value="FMRFAMIDE RECEPTOR-RELATED"/>
    <property type="match status" value="1"/>
</dbReference>
<accession>M1QBW2</accession>
<feature type="transmembrane region" description="Helical" evidence="7">
    <location>
        <begin position="167"/>
        <end position="188"/>
    </location>
</feature>
<dbReference type="Pfam" id="PF00001">
    <property type="entry name" value="7tm_1"/>
    <property type="match status" value="1"/>
</dbReference>
<evidence type="ECO:0000256" key="7">
    <source>
        <dbReference type="SAM" id="Phobius"/>
    </source>
</evidence>
<keyword evidence="9" id="KW-0675">Receptor</keyword>
<evidence type="ECO:0000313" key="9">
    <source>
        <dbReference type="EMBL" id="AGG11859.1"/>
    </source>
</evidence>
<evidence type="ECO:0000256" key="2">
    <source>
        <dbReference type="ARBA" id="ARBA00010663"/>
    </source>
</evidence>
<feature type="region of interest" description="Disordered" evidence="6">
    <location>
        <begin position="223"/>
        <end position="242"/>
    </location>
</feature>
<evidence type="ECO:0000256" key="1">
    <source>
        <dbReference type="ARBA" id="ARBA00004370"/>
    </source>
</evidence>
<keyword evidence="3 7" id="KW-0812">Transmembrane</keyword>
<dbReference type="SUPFAM" id="SSF81321">
    <property type="entry name" value="Family A G protein-coupled receptor-like"/>
    <property type="match status" value="1"/>
</dbReference>
<evidence type="ECO:0000256" key="6">
    <source>
        <dbReference type="SAM" id="MobiDB-lite"/>
    </source>
</evidence>
<protein>
    <submittedName>
        <fullName evidence="9">Neuropeptide receptor</fullName>
    </submittedName>
</protein>
<sequence length="409" mass="46407">MNFYYLAIAIIFGIFGNILSFAVFTRTHLKIRSSSYYLAALSLVDTGFLSALFVSWLVQVDIHILSSHNFVCQLFVYISSCCSWLSVWLTVAFTFERLVAVQYPLRRPAMCTVRRAKVVIAVLVLIALPWHAYSFILSGVDDLDGKREYENCDVVPEYKTVLQTINIIDTILTLLLPLIALVSMNILIAKNLLLFSKTFGKPIVKTPHTCSIKLKVKRASDNWEADSGQGSEPDPHSLQHSSAIRSNSQCQCNLGTIQTTAFNGQAVNGQEVNGDQLANETRDQLLDSHPGKKHHRNILSTRTQYSITKMLLLISTAFVLLNLPSYCVRVLVFVYDITGMKVPNYSYVVVLQQLFMLSYYTNFSINFLLYAVCGETFRRCLVRYVRMNLQSLHQKCKKAINIFYAPFRK</sequence>
<dbReference type="GO" id="GO:0016020">
    <property type="term" value="C:membrane"/>
    <property type="evidence" value="ECO:0007669"/>
    <property type="project" value="UniProtKB-SubCell"/>
</dbReference>
<name>M1QBW2_9CRUS</name>
<dbReference type="InterPro" id="IPR000276">
    <property type="entry name" value="GPCR_Rhodpsn"/>
</dbReference>